<proteinExistence type="inferred from homology"/>
<dbReference type="SUPFAM" id="SSF50993">
    <property type="entry name" value="Peptidase/esterase 'gauge' domain"/>
    <property type="match status" value="1"/>
</dbReference>
<comment type="similarity">
    <text evidence="1">Belongs to the peptidase S9A family.</text>
</comment>
<evidence type="ECO:0000256" key="6">
    <source>
        <dbReference type="ARBA" id="ARBA00081187"/>
    </source>
</evidence>
<dbReference type="Gene3D" id="3.40.50.1820">
    <property type="entry name" value="alpha/beta hydrolase"/>
    <property type="match status" value="1"/>
</dbReference>
<name>A0A2D0NJC2_FLAN2</name>
<dbReference type="FunFam" id="3.40.50.1820:FF:000005">
    <property type="entry name" value="Prolyl endopeptidase"/>
    <property type="match status" value="1"/>
</dbReference>
<dbReference type="Pfam" id="PF00326">
    <property type="entry name" value="Peptidase_S9"/>
    <property type="match status" value="1"/>
</dbReference>
<dbReference type="RefSeq" id="WP_099148082.1">
    <property type="nucleotide sequence ID" value="NZ_PDUD01000001.1"/>
</dbReference>
<evidence type="ECO:0000256" key="1">
    <source>
        <dbReference type="ARBA" id="ARBA00005228"/>
    </source>
</evidence>
<comment type="caution">
    <text evidence="9">The sequence shown here is derived from an EMBL/GenBank/DDBJ whole genome shotgun (WGS) entry which is preliminary data.</text>
</comment>
<dbReference type="Gene3D" id="2.130.10.120">
    <property type="entry name" value="Prolyl oligopeptidase, N-terminal domain"/>
    <property type="match status" value="1"/>
</dbReference>
<dbReference type="OrthoDB" id="9801421at2"/>
<evidence type="ECO:0000256" key="4">
    <source>
        <dbReference type="ARBA" id="ARBA00022825"/>
    </source>
</evidence>
<dbReference type="Pfam" id="PF02897">
    <property type="entry name" value="Peptidase_S9_N"/>
    <property type="match status" value="1"/>
</dbReference>
<keyword evidence="4" id="KW-0720">Serine protease</keyword>
<dbReference type="EMBL" id="PDUD01000001">
    <property type="protein sequence ID" value="PHN08490.1"/>
    <property type="molecule type" value="Genomic_DNA"/>
</dbReference>
<keyword evidence="10" id="KW-1185">Reference proteome</keyword>
<evidence type="ECO:0000256" key="2">
    <source>
        <dbReference type="ARBA" id="ARBA00022670"/>
    </source>
</evidence>
<dbReference type="SUPFAM" id="SSF53474">
    <property type="entry name" value="alpha/beta-Hydrolases"/>
    <property type="match status" value="1"/>
</dbReference>
<evidence type="ECO:0000313" key="9">
    <source>
        <dbReference type="EMBL" id="PHN08490.1"/>
    </source>
</evidence>
<dbReference type="InterPro" id="IPR029058">
    <property type="entry name" value="AB_hydrolase_fold"/>
</dbReference>
<dbReference type="GO" id="GO:0006508">
    <property type="term" value="P:proteolysis"/>
    <property type="evidence" value="ECO:0007669"/>
    <property type="project" value="UniProtKB-KW"/>
</dbReference>
<comment type="function">
    <text evidence="5">Cleaves peptide bonds on the C-terminal side of prolyl residues within peptides that are up to approximately 30 amino acids long. Has an absolute requirement for an X-Pro bond in the trans configuration immediately preceding the Pro-Y scissible bond.</text>
</comment>
<evidence type="ECO:0000259" key="8">
    <source>
        <dbReference type="Pfam" id="PF02897"/>
    </source>
</evidence>
<dbReference type="PRINTS" id="PR00862">
    <property type="entry name" value="PROLIGOPTASE"/>
</dbReference>
<feature type="domain" description="Peptidase S9A N-terminal" evidence="8">
    <location>
        <begin position="17"/>
        <end position="406"/>
    </location>
</feature>
<accession>A0A2D0NJC2</accession>
<dbReference type="PANTHER" id="PTHR11757">
    <property type="entry name" value="PROTEASE FAMILY S9A OLIGOPEPTIDASE"/>
    <property type="match status" value="1"/>
</dbReference>
<evidence type="ECO:0000259" key="7">
    <source>
        <dbReference type="Pfam" id="PF00326"/>
    </source>
</evidence>
<reference evidence="9 10" key="1">
    <citation type="submission" date="2017-10" db="EMBL/GenBank/DDBJ databases">
        <title>The draft genome sequence of Lewinella nigricans NBRC 102662.</title>
        <authorList>
            <person name="Wang K."/>
        </authorList>
    </citation>
    <scope>NUCLEOTIDE SEQUENCE [LARGE SCALE GENOMIC DNA]</scope>
    <source>
        <strain evidence="9 10">NBRC 102662</strain>
    </source>
</reference>
<dbReference type="InterPro" id="IPR051543">
    <property type="entry name" value="Serine_Peptidase_S9A"/>
</dbReference>
<dbReference type="GO" id="GO:0004252">
    <property type="term" value="F:serine-type endopeptidase activity"/>
    <property type="evidence" value="ECO:0007669"/>
    <property type="project" value="InterPro"/>
</dbReference>
<dbReference type="AlphaFoldDB" id="A0A2D0NJC2"/>
<keyword evidence="3 9" id="KW-0378">Hydrolase</keyword>
<dbReference type="InterPro" id="IPR001375">
    <property type="entry name" value="Peptidase_S9_cat"/>
</dbReference>
<dbReference type="PANTHER" id="PTHR11757:SF19">
    <property type="entry name" value="PROLYL ENDOPEPTIDASE-LIKE"/>
    <property type="match status" value="1"/>
</dbReference>
<gene>
    <name evidence="9" type="ORF">CRP01_00840</name>
</gene>
<evidence type="ECO:0000256" key="5">
    <source>
        <dbReference type="ARBA" id="ARBA00060121"/>
    </source>
</evidence>
<dbReference type="InterPro" id="IPR023302">
    <property type="entry name" value="Pept_S9A_N"/>
</dbReference>
<dbReference type="InterPro" id="IPR002470">
    <property type="entry name" value="Peptidase_S9A"/>
</dbReference>
<evidence type="ECO:0000313" key="10">
    <source>
        <dbReference type="Proteomes" id="UP000223913"/>
    </source>
</evidence>
<organism evidence="9 10">
    <name type="scientific">Flavilitoribacter nigricans (strain ATCC 23147 / DSM 23189 / NBRC 102662 / NCIMB 1420 / SS-2)</name>
    <name type="common">Lewinella nigricans</name>
    <dbReference type="NCBI Taxonomy" id="1122177"/>
    <lineage>
        <taxon>Bacteria</taxon>
        <taxon>Pseudomonadati</taxon>
        <taxon>Bacteroidota</taxon>
        <taxon>Saprospiria</taxon>
        <taxon>Saprospirales</taxon>
        <taxon>Lewinellaceae</taxon>
        <taxon>Flavilitoribacter</taxon>
    </lineage>
</organism>
<evidence type="ECO:0000256" key="3">
    <source>
        <dbReference type="ARBA" id="ARBA00022801"/>
    </source>
</evidence>
<protein>
    <recommendedName>
        <fullName evidence="6">Proline-specific endopeptidase</fullName>
    </recommendedName>
</protein>
<keyword evidence="2" id="KW-0645">Protease</keyword>
<sequence>MKTDTLTAPLAKKMPKELELHGHTRTDDYYWLREREDQAVVDYLNAENDYREKMMGHLKDFEASLFEEMKGRMKPDDESVPYRDNGYFYQARYKKDHEYPIYTRRKGSLTAPEDTILDVNVLAKPYEYYQVSGLAISPDNKILAYGEDTVSRRIYTIRFKNLETGEMLTDEIPNTTGSIAWANDNRTIFYSVKDEALRPYKVFKHRLGTPASEDEEIYHEADETFLTYVYKSKSKKYIIIGSYQTVSNEFRVLDADDPDGNFRVIQPRERLLEYAIAHYQDKFYIHTNWKARNFRLMVTDENQTEKENWEEVIPHREDVLLEGLDIFRDYLVLSERHDGITRLRVLPHTGAEHYIDFGEEAYLAQTTVNREFDTDVLRIAYQSMTTPPTVYDYNMKDRELKMMKQQEVLGGFDPNNYESERLYATARDGEKIPISIVYPKGFKKDGRQPLLLYGYGSYGHSMEPYFSSTRLSLLDRGFAFAIAHIRGGEEMGRRWYDDGKLLKKKNTFYDFIDSAEYLIQQNYTGKDQLFAMGGSAGGLLMGAIVNLRPDLWRGVVAAVPFVDVVTTMLDTTIPLTTGEFDEWGNPNDKAFYDYILSYSPYDNVKAQEYPAMLVTTGLHDSQVQYWEPAKWVAKLREHKTDENPLLLYTNMSTGHSGASGRFESLKDIAMDYAFLLDLAGKAE</sequence>
<feature type="domain" description="Peptidase S9 prolyl oligopeptidase catalytic" evidence="7">
    <location>
        <begin position="465"/>
        <end position="680"/>
    </location>
</feature>
<dbReference type="Proteomes" id="UP000223913">
    <property type="component" value="Unassembled WGS sequence"/>
</dbReference>